<dbReference type="EMBL" id="AVOT02009684">
    <property type="protein sequence ID" value="MBW0488603.1"/>
    <property type="molecule type" value="Genomic_DNA"/>
</dbReference>
<proteinExistence type="predicted"/>
<sequence length="106" mass="12288">MTSKNYQYIKNSINKTNSFNQNLINEPTTINAKQNHLTNLLINKFNRISIQSNKLSRLCQKLSIQSHHQTELAIYYSSMLMATARVFNLDQTEEDDDSNDDIEKSC</sequence>
<evidence type="ECO:0000313" key="2">
    <source>
        <dbReference type="Proteomes" id="UP000765509"/>
    </source>
</evidence>
<organism evidence="1 2">
    <name type="scientific">Austropuccinia psidii MF-1</name>
    <dbReference type="NCBI Taxonomy" id="1389203"/>
    <lineage>
        <taxon>Eukaryota</taxon>
        <taxon>Fungi</taxon>
        <taxon>Dikarya</taxon>
        <taxon>Basidiomycota</taxon>
        <taxon>Pucciniomycotina</taxon>
        <taxon>Pucciniomycetes</taxon>
        <taxon>Pucciniales</taxon>
        <taxon>Sphaerophragmiaceae</taxon>
        <taxon>Austropuccinia</taxon>
    </lineage>
</organism>
<accession>A0A9Q3H1P9</accession>
<protein>
    <submittedName>
        <fullName evidence="1">Uncharacterized protein</fullName>
    </submittedName>
</protein>
<dbReference type="OrthoDB" id="2505355at2759"/>
<keyword evidence="2" id="KW-1185">Reference proteome</keyword>
<reference evidence="1" key="1">
    <citation type="submission" date="2021-03" db="EMBL/GenBank/DDBJ databases">
        <title>Draft genome sequence of rust myrtle Austropuccinia psidii MF-1, a brazilian biotype.</title>
        <authorList>
            <person name="Quecine M.C."/>
            <person name="Pachon D.M.R."/>
            <person name="Bonatelli M.L."/>
            <person name="Correr F.H."/>
            <person name="Franceschini L.M."/>
            <person name="Leite T.F."/>
            <person name="Margarido G.R.A."/>
            <person name="Almeida C.A."/>
            <person name="Ferrarezi J.A."/>
            <person name="Labate C.A."/>
        </authorList>
    </citation>
    <scope>NUCLEOTIDE SEQUENCE</scope>
    <source>
        <strain evidence="1">MF-1</strain>
    </source>
</reference>
<name>A0A9Q3H1P9_9BASI</name>
<evidence type="ECO:0000313" key="1">
    <source>
        <dbReference type="EMBL" id="MBW0488603.1"/>
    </source>
</evidence>
<dbReference type="Proteomes" id="UP000765509">
    <property type="component" value="Unassembled WGS sequence"/>
</dbReference>
<dbReference type="AlphaFoldDB" id="A0A9Q3H1P9"/>
<gene>
    <name evidence="1" type="ORF">O181_028318</name>
</gene>
<comment type="caution">
    <text evidence="1">The sequence shown here is derived from an EMBL/GenBank/DDBJ whole genome shotgun (WGS) entry which is preliminary data.</text>
</comment>